<protein>
    <submittedName>
        <fullName evidence="1">Monooxygenase</fullName>
    </submittedName>
</protein>
<dbReference type="Pfam" id="PF13738">
    <property type="entry name" value="Pyr_redox_3"/>
    <property type="match status" value="1"/>
</dbReference>
<keyword evidence="1" id="KW-0503">Monooxygenase</keyword>
<dbReference type="PATRIC" id="fig|280871.6.peg.3050"/>
<dbReference type="PANTHER" id="PTHR42877:SF4">
    <property type="entry name" value="FAD_NAD(P)-BINDING DOMAIN-CONTAINING PROTEIN-RELATED"/>
    <property type="match status" value="1"/>
</dbReference>
<gene>
    <name evidence="1" type="ORF">TL10_14675</name>
</gene>
<proteinExistence type="predicted"/>
<dbReference type="EMBL" id="JXST01000019">
    <property type="protein sequence ID" value="KIU16180.1"/>
    <property type="molecule type" value="Genomic_DNA"/>
</dbReference>
<dbReference type="Proteomes" id="UP000032221">
    <property type="component" value="Unassembled WGS sequence"/>
</dbReference>
<reference evidence="1 2" key="1">
    <citation type="submission" date="2015-01" db="EMBL/GenBank/DDBJ databases">
        <title>Genome sequence of Mycobacterium llatzerense and Mycobacterium immunogenum recovered from brain abscess.</title>
        <authorList>
            <person name="Greninger A.L."/>
            <person name="Langelier C."/>
            <person name="Cunningham G."/>
            <person name="Chiu C.Y."/>
            <person name="Miller S."/>
        </authorList>
    </citation>
    <scope>NUCLEOTIDE SEQUENCE [LARGE SCALE GENOMIC DNA]</scope>
    <source>
        <strain evidence="1 2">CLUC14</strain>
    </source>
</reference>
<keyword evidence="2" id="KW-1185">Reference proteome</keyword>
<organism evidence="1 2">
    <name type="scientific">Mycolicibacterium llatzerense</name>
    <dbReference type="NCBI Taxonomy" id="280871"/>
    <lineage>
        <taxon>Bacteria</taxon>
        <taxon>Bacillati</taxon>
        <taxon>Actinomycetota</taxon>
        <taxon>Actinomycetes</taxon>
        <taxon>Mycobacteriales</taxon>
        <taxon>Mycobacteriaceae</taxon>
        <taxon>Mycolicibacterium</taxon>
    </lineage>
</organism>
<sequence length="500" mass="55518">MTSVRHSGRRMPSVAIIGAGMSGMCMAITLRQAGIDDITLYEKASDVGGTWRDNTYPGLSCDVPSRFYQYTFATNPAWSHFFSPGAEIQHYFTKIADDYGLRDRIRFGTEIVEAIFGDDKWRIRTAAGDEQVVDFLISAAGVLRVPRYPNIKGISDFGGAVMHSARWDHGVATAGKRVAVIGTGSTGVQIVCGLASEVQQLTLFQRSAQWVAPVPNPPYWAATDRVRKRLPLLGRFAYHGYRDVFEFLAHALVRPGWQRTLISQICKANLRTVRDLELRRRLTPDYAPMCRRLVISSGFYRAMQRDNVALVTDGIDHVESRGIVTADGVLHEVDVIALATGFDAHAFMRPMQLIGRDGVTVDEAWADGPRAHLTVAMPGFPNLFMLMGPHSPVGNYSLTAIAEIQANHIAGWIDRWRDGQFDSVAPTQAATDEFNAQMRAAMPGTVWTTGCTSWYLGTDGLPELWPWTPARYRARLGEPPTLDDYDLRSRRAVSARKVSH</sequence>
<dbReference type="Gene3D" id="3.50.50.60">
    <property type="entry name" value="FAD/NAD(P)-binding domain"/>
    <property type="match status" value="2"/>
</dbReference>
<evidence type="ECO:0000313" key="1">
    <source>
        <dbReference type="EMBL" id="KIU16180.1"/>
    </source>
</evidence>
<dbReference type="InterPro" id="IPR051209">
    <property type="entry name" value="FAD-bind_Monooxygenase_sf"/>
</dbReference>
<dbReference type="SUPFAM" id="SSF51905">
    <property type="entry name" value="FAD/NAD(P)-binding domain"/>
    <property type="match status" value="1"/>
</dbReference>
<keyword evidence="1" id="KW-0560">Oxidoreductase</keyword>
<dbReference type="STRING" id="280871.TL10_14675"/>
<accession>A0A0D1L5K4</accession>
<dbReference type="GO" id="GO:0004497">
    <property type="term" value="F:monooxygenase activity"/>
    <property type="evidence" value="ECO:0007669"/>
    <property type="project" value="UniProtKB-KW"/>
</dbReference>
<dbReference type="OrthoDB" id="5168853at2"/>
<comment type="caution">
    <text evidence="1">The sequence shown here is derived from an EMBL/GenBank/DDBJ whole genome shotgun (WGS) entry which is preliminary data.</text>
</comment>
<dbReference type="PANTHER" id="PTHR42877">
    <property type="entry name" value="L-ORNITHINE N(5)-MONOOXYGENASE-RELATED"/>
    <property type="match status" value="1"/>
</dbReference>
<name>A0A0D1L5K4_9MYCO</name>
<evidence type="ECO:0000313" key="2">
    <source>
        <dbReference type="Proteomes" id="UP000032221"/>
    </source>
</evidence>
<dbReference type="AlphaFoldDB" id="A0A0D1L5K4"/>
<dbReference type="InterPro" id="IPR036188">
    <property type="entry name" value="FAD/NAD-bd_sf"/>
</dbReference>
<dbReference type="RefSeq" id="WP_043986168.1">
    <property type="nucleotide sequence ID" value="NZ_JXST01000019.1"/>
</dbReference>